<dbReference type="RefSeq" id="WP_196883551.1">
    <property type="nucleotide sequence ID" value="NZ_CP065202.1"/>
</dbReference>
<dbReference type="Proteomes" id="UP000594467">
    <property type="component" value="Chromosome"/>
</dbReference>
<proteinExistence type="predicted"/>
<dbReference type="CDD" id="cd01029">
    <property type="entry name" value="TOPRIM_primases"/>
    <property type="match status" value="1"/>
</dbReference>
<protein>
    <submittedName>
        <fullName evidence="1">Toprim domain-containing protein</fullName>
    </submittedName>
</protein>
<accession>A0A9Q6VLM3</accession>
<dbReference type="EMBL" id="CP065202">
    <property type="protein sequence ID" value="QPL31950.1"/>
    <property type="molecule type" value="Genomic_DNA"/>
</dbReference>
<dbReference type="Pfam" id="PF13155">
    <property type="entry name" value="Toprim_2"/>
    <property type="match status" value="1"/>
</dbReference>
<dbReference type="AlphaFoldDB" id="A0A9Q6VLM3"/>
<evidence type="ECO:0000313" key="2">
    <source>
        <dbReference type="Proteomes" id="UP000594467"/>
    </source>
</evidence>
<reference evidence="1 2" key="1">
    <citation type="submission" date="2020-11" db="EMBL/GenBank/DDBJ databases">
        <title>The Complete Genome of Pseudomonas fragi A13BB.</title>
        <authorList>
            <person name="Awolope O.K."/>
            <person name="O'Driscoll N.H."/>
            <person name="Di Salvo A."/>
            <person name="Lamb A.J."/>
        </authorList>
    </citation>
    <scope>NUCLEOTIDE SEQUENCE [LARGE SCALE GENOMIC DNA]</scope>
    <source>
        <strain evidence="1 2">A13BB</strain>
    </source>
</reference>
<dbReference type="InterPro" id="IPR034154">
    <property type="entry name" value="TOPRIM_DnaG/twinkle"/>
</dbReference>
<dbReference type="Gene3D" id="3.40.1360.10">
    <property type="match status" value="1"/>
</dbReference>
<name>A0A9Q6VLM3_PSEFR</name>
<dbReference type="SUPFAM" id="SSF56731">
    <property type="entry name" value="DNA primase core"/>
    <property type="match status" value="1"/>
</dbReference>
<gene>
    <name evidence="1" type="ORF">I5R27_02165</name>
</gene>
<evidence type="ECO:0000313" key="1">
    <source>
        <dbReference type="EMBL" id="QPL31950.1"/>
    </source>
</evidence>
<organism evidence="1 2">
    <name type="scientific">Pseudomonas fragi</name>
    <dbReference type="NCBI Taxonomy" id="296"/>
    <lineage>
        <taxon>Bacteria</taxon>
        <taxon>Pseudomonadati</taxon>
        <taxon>Pseudomonadota</taxon>
        <taxon>Gammaproteobacteria</taxon>
        <taxon>Pseudomonadales</taxon>
        <taxon>Pseudomonadaceae</taxon>
        <taxon>Pseudomonas</taxon>
    </lineage>
</organism>
<sequence>MQFEDIYRLEVITALENDHELDFKDIRSGKYLQKGICPSCAERTLYIARDKPYQLKCNRLNQCQHEEKTRERYSYLFENLSERFPRSETNPNATADAYLQRNRGFDISKIQGWYEQGRRQMADGQWADTVRFPLCNGYWERIIDATMVVANGGDKAGIKYKMSYKGNGWMPAGMTIEKGDSVYIVEGIFHAIALHLAGYKVIASISANNFPWDVVEAHKGFKVRWIIALDDDKAGHLVIPKYRRQLQAMDEIAWVALAGKNRDWDDVYRDGQLDDVFMTEASYQGRLFVAPNPSKKAFLLHLKKPLSFFLLEFGERLFTAKVNSDELNRELNKDSDEGTTPKSREEIFDKYCDIKQVANCIPHFEYIQRDALSGDQQFFFQFNFPNPAQNCKEPLAPNSIGDPRSFSKSLLERTPGGNFEGGEKVLSMLRSKWLENALTVRALPFVGYDATSKTYCYQTFGFNNGREYMANSHGYLEVGKSGLKTSLSSLALIRGKDEEPDWFADFLEVNDMNGLASLAWWTASLFTQQIRSKQHSWSFFELTGDAGAGKSSLLRFLWRLFGRPNYEGMKPNSTGASAIGLTRALSQVSNLPVVLIESDSQIVDAQGRTTVSQYNWENWKSLYDHNATLRTVGVKSSSNDTDSLIFLAALLISQNASVEGSEAILTRIVHMHATRAGHTPARKVVSDRLYALPVEELSGYLRQCLSQEKQWLERYFAAFADYEQRFQANTIIQHERIVQCHAQVMAAAKATQIFFPGWSDQLLEKLFKHVDCRAIERQQRVSSENPTAARFWQIYHYLNEKVVTYTDGDGSRDETRETLNHSSDRTLIAINIEHFHNACRLAGQEVIHATQLHRALPQSSSHTFIEIRKVRSAIEKRPLNCWIFRKAGKE</sequence>